<protein>
    <submittedName>
        <fullName evidence="1">Uncharacterized protein</fullName>
    </submittedName>
</protein>
<comment type="caution">
    <text evidence="1">The sequence shown here is derived from an EMBL/GenBank/DDBJ whole genome shotgun (WGS) entry which is preliminary data.</text>
</comment>
<accession>A0ABQ5WTR3</accession>
<sequence>MDSGVTSASIALRETDIEEQLSGGKNINLWEIYPVTDMKSHMGLQD</sequence>
<gene>
    <name evidence="1" type="ORF">GCM10007870_19990</name>
</gene>
<keyword evidence="2" id="KW-1185">Reference proteome</keyword>
<dbReference type="EMBL" id="BSNV01000008">
    <property type="protein sequence ID" value="GLQ66415.1"/>
    <property type="molecule type" value="Genomic_DNA"/>
</dbReference>
<organism evidence="1 2">
    <name type="scientific">Gluconobacter kondonii</name>
    <dbReference type="NCBI Taxonomy" id="941463"/>
    <lineage>
        <taxon>Bacteria</taxon>
        <taxon>Pseudomonadati</taxon>
        <taxon>Pseudomonadota</taxon>
        <taxon>Alphaproteobacteria</taxon>
        <taxon>Acetobacterales</taxon>
        <taxon>Acetobacteraceae</taxon>
        <taxon>Gluconobacter</taxon>
    </lineage>
</organism>
<evidence type="ECO:0000313" key="2">
    <source>
        <dbReference type="Proteomes" id="UP001156629"/>
    </source>
</evidence>
<name>A0ABQ5WTR3_9PROT</name>
<evidence type="ECO:0000313" key="1">
    <source>
        <dbReference type="EMBL" id="GLQ66415.1"/>
    </source>
</evidence>
<proteinExistence type="predicted"/>
<dbReference type="Proteomes" id="UP001156629">
    <property type="component" value="Unassembled WGS sequence"/>
</dbReference>
<reference evidence="2" key="1">
    <citation type="journal article" date="2019" name="Int. J. Syst. Evol. Microbiol.">
        <title>The Global Catalogue of Microorganisms (GCM) 10K type strain sequencing project: providing services to taxonomists for standard genome sequencing and annotation.</title>
        <authorList>
            <consortium name="The Broad Institute Genomics Platform"/>
            <consortium name="The Broad Institute Genome Sequencing Center for Infectious Disease"/>
            <person name="Wu L."/>
            <person name="Ma J."/>
        </authorList>
    </citation>
    <scope>NUCLEOTIDE SEQUENCE [LARGE SCALE GENOMIC DNA]</scope>
    <source>
        <strain evidence="2">NBRC 3266</strain>
    </source>
</reference>